<gene>
    <name evidence="1" type="ORF">GCM10008955_41810</name>
</gene>
<accession>A0ABQ2F350</accession>
<proteinExistence type="predicted"/>
<sequence>MGTAGSARGTGNCSPTRAHDWLLYHAINRNDPYFAGPTRINKRHLMLDPVDWVDGWPTVRNGRGPSDRSQQAPQAVTACAWAGVRRFH</sequence>
<evidence type="ECO:0000313" key="1">
    <source>
        <dbReference type="EMBL" id="GGK43700.1"/>
    </source>
</evidence>
<organism evidence="1 2">
    <name type="scientific">Deinococcus malanensis</name>
    <dbReference type="NCBI Taxonomy" id="1706855"/>
    <lineage>
        <taxon>Bacteria</taxon>
        <taxon>Thermotogati</taxon>
        <taxon>Deinococcota</taxon>
        <taxon>Deinococci</taxon>
        <taxon>Deinococcales</taxon>
        <taxon>Deinococcaceae</taxon>
        <taxon>Deinococcus</taxon>
    </lineage>
</organism>
<name>A0ABQ2F350_9DEIO</name>
<evidence type="ECO:0000313" key="2">
    <source>
        <dbReference type="Proteomes" id="UP000647587"/>
    </source>
</evidence>
<dbReference type="InterPro" id="IPR023296">
    <property type="entry name" value="Glyco_hydro_beta-prop_sf"/>
</dbReference>
<dbReference type="Proteomes" id="UP000647587">
    <property type="component" value="Unassembled WGS sequence"/>
</dbReference>
<protein>
    <submittedName>
        <fullName evidence="1">Uncharacterized protein</fullName>
    </submittedName>
</protein>
<dbReference type="SUPFAM" id="SSF75005">
    <property type="entry name" value="Arabinanase/levansucrase/invertase"/>
    <property type="match status" value="1"/>
</dbReference>
<comment type="caution">
    <text evidence="1">The sequence shown here is derived from an EMBL/GenBank/DDBJ whole genome shotgun (WGS) entry which is preliminary data.</text>
</comment>
<dbReference type="EMBL" id="BMPP01000043">
    <property type="protein sequence ID" value="GGK43700.1"/>
    <property type="molecule type" value="Genomic_DNA"/>
</dbReference>
<keyword evidence="2" id="KW-1185">Reference proteome</keyword>
<dbReference type="Gene3D" id="2.115.10.20">
    <property type="entry name" value="Glycosyl hydrolase domain, family 43"/>
    <property type="match status" value="1"/>
</dbReference>
<reference evidence="2" key="1">
    <citation type="journal article" date="2019" name="Int. J. Syst. Evol. Microbiol.">
        <title>The Global Catalogue of Microorganisms (GCM) 10K type strain sequencing project: providing services to taxonomists for standard genome sequencing and annotation.</title>
        <authorList>
            <consortium name="The Broad Institute Genomics Platform"/>
            <consortium name="The Broad Institute Genome Sequencing Center for Infectious Disease"/>
            <person name="Wu L."/>
            <person name="Ma J."/>
        </authorList>
    </citation>
    <scope>NUCLEOTIDE SEQUENCE [LARGE SCALE GENOMIC DNA]</scope>
    <source>
        <strain evidence="2">JCM 30331</strain>
    </source>
</reference>